<evidence type="ECO:0000256" key="3">
    <source>
        <dbReference type="ARBA" id="ARBA00012438"/>
    </source>
</evidence>
<accession>A0AAX3UA70</accession>
<keyword evidence="8 21" id="KW-0812">Transmembrane</keyword>
<dbReference type="SMART" id="SM00388">
    <property type="entry name" value="HisKA"/>
    <property type="match status" value="1"/>
</dbReference>
<evidence type="ECO:0000256" key="6">
    <source>
        <dbReference type="ARBA" id="ARBA00022553"/>
    </source>
</evidence>
<dbReference type="InterPro" id="IPR001789">
    <property type="entry name" value="Sig_transdc_resp-reg_receiver"/>
</dbReference>
<dbReference type="InterPro" id="IPR008207">
    <property type="entry name" value="Sig_transdc_His_kin_Hpt_dom"/>
</dbReference>
<evidence type="ECO:0000256" key="13">
    <source>
        <dbReference type="ARBA" id="ARBA00022989"/>
    </source>
</evidence>
<feature type="domain" description="HPt" evidence="25">
    <location>
        <begin position="869"/>
        <end position="962"/>
    </location>
</feature>
<keyword evidence="9" id="KW-0547">Nucleotide-binding</keyword>
<dbReference type="InterPro" id="IPR036890">
    <property type="entry name" value="HATPase_C_sf"/>
</dbReference>
<dbReference type="InterPro" id="IPR003661">
    <property type="entry name" value="HisK_dim/P_dom"/>
</dbReference>
<dbReference type="GO" id="GO:0016787">
    <property type="term" value="F:hydrolase activity"/>
    <property type="evidence" value="ECO:0007669"/>
    <property type="project" value="UniProtKB-KW"/>
</dbReference>
<name>A0AAX3UA70_9VIBR</name>
<evidence type="ECO:0000256" key="19">
    <source>
        <dbReference type="PROSITE-ProRule" id="PRU00169"/>
    </source>
</evidence>
<evidence type="ECO:0000256" key="2">
    <source>
        <dbReference type="ARBA" id="ARBA00004429"/>
    </source>
</evidence>
<keyword evidence="4" id="KW-1003">Cell membrane</keyword>
<dbReference type="PANTHER" id="PTHR43047">
    <property type="entry name" value="TWO-COMPONENT HISTIDINE PROTEIN KINASE"/>
    <property type="match status" value="1"/>
</dbReference>
<protein>
    <recommendedName>
        <fullName evidence="17">Sensory/regulatory protein RpfC</fullName>
        <ecNumber evidence="3">2.7.13.3</ecNumber>
    </recommendedName>
</protein>
<dbReference type="Pfam" id="PF01627">
    <property type="entry name" value="Hpt"/>
    <property type="match status" value="1"/>
</dbReference>
<dbReference type="SMART" id="SM00448">
    <property type="entry name" value="REC"/>
    <property type="match status" value="1"/>
</dbReference>
<comment type="subunit">
    <text evidence="16">At low DSF concentrations, interacts with RpfF.</text>
</comment>
<dbReference type="InterPro" id="IPR011006">
    <property type="entry name" value="CheY-like_superfamily"/>
</dbReference>
<evidence type="ECO:0000256" key="20">
    <source>
        <dbReference type="SAM" id="Coils"/>
    </source>
</evidence>
<dbReference type="Gene3D" id="3.40.50.2300">
    <property type="match status" value="1"/>
</dbReference>
<dbReference type="GO" id="GO:0005886">
    <property type="term" value="C:plasma membrane"/>
    <property type="evidence" value="ECO:0007669"/>
    <property type="project" value="UniProtKB-SubCell"/>
</dbReference>
<dbReference type="CDD" id="cd00088">
    <property type="entry name" value="HPT"/>
    <property type="match status" value="1"/>
</dbReference>
<comment type="catalytic activity">
    <reaction evidence="1">
        <text>ATP + protein L-histidine = ADP + protein N-phospho-L-histidine.</text>
        <dbReference type="EC" id="2.7.13.3"/>
    </reaction>
</comment>
<evidence type="ECO:0000256" key="14">
    <source>
        <dbReference type="ARBA" id="ARBA00023012"/>
    </source>
</evidence>
<dbReference type="PIRSF" id="PIRSF036437">
    <property type="entry name" value="HK_TorS"/>
    <property type="match status" value="1"/>
</dbReference>
<feature type="coiled-coil region" evidence="20">
    <location>
        <begin position="410"/>
        <end position="466"/>
    </location>
</feature>
<evidence type="ECO:0000256" key="10">
    <source>
        <dbReference type="ARBA" id="ARBA00022777"/>
    </source>
</evidence>
<evidence type="ECO:0000256" key="12">
    <source>
        <dbReference type="ARBA" id="ARBA00022840"/>
    </source>
</evidence>
<evidence type="ECO:0000259" key="22">
    <source>
        <dbReference type="PROSITE" id="PS50109"/>
    </source>
</evidence>
<dbReference type="SMART" id="SM00387">
    <property type="entry name" value="HATPase_c"/>
    <property type="match status" value="1"/>
</dbReference>
<feature type="domain" description="Response regulatory" evidence="23">
    <location>
        <begin position="712"/>
        <end position="832"/>
    </location>
</feature>
<dbReference type="InterPro" id="IPR037952">
    <property type="entry name" value="Sensor_TorS"/>
</dbReference>
<dbReference type="Gene3D" id="1.20.58.920">
    <property type="match status" value="1"/>
</dbReference>
<dbReference type="InterPro" id="IPR036097">
    <property type="entry name" value="HisK_dim/P_sf"/>
</dbReference>
<keyword evidence="14" id="KW-0902">Two-component regulatory system</keyword>
<feature type="modified residue" description="4-aspartylphosphate" evidence="19">
    <location>
        <position position="761"/>
    </location>
</feature>
<organism evidence="26 27">
    <name type="scientific">Vibrio aestuarianus</name>
    <dbReference type="NCBI Taxonomy" id="28171"/>
    <lineage>
        <taxon>Bacteria</taxon>
        <taxon>Pseudomonadati</taxon>
        <taxon>Pseudomonadota</taxon>
        <taxon>Gammaproteobacteria</taxon>
        <taxon>Vibrionales</taxon>
        <taxon>Vibrionaceae</taxon>
        <taxon>Vibrio</taxon>
    </lineage>
</organism>
<dbReference type="PROSITE" id="PS50885">
    <property type="entry name" value="HAMP"/>
    <property type="match status" value="1"/>
</dbReference>
<evidence type="ECO:0000313" key="27">
    <source>
        <dbReference type="Proteomes" id="UP001239257"/>
    </source>
</evidence>
<feature type="modified residue" description="Phosphohistidine" evidence="18">
    <location>
        <position position="906"/>
    </location>
</feature>
<keyword evidence="5" id="KW-0997">Cell inner membrane</keyword>
<evidence type="ECO:0000259" key="24">
    <source>
        <dbReference type="PROSITE" id="PS50885"/>
    </source>
</evidence>
<dbReference type="Pfam" id="PF00072">
    <property type="entry name" value="Response_reg"/>
    <property type="match status" value="1"/>
</dbReference>
<dbReference type="CDD" id="cd16172">
    <property type="entry name" value="TorS_sensor_domain"/>
    <property type="match status" value="1"/>
</dbReference>
<evidence type="ECO:0000256" key="7">
    <source>
        <dbReference type="ARBA" id="ARBA00022679"/>
    </source>
</evidence>
<keyword evidence="12" id="KW-0067">ATP-binding</keyword>
<proteinExistence type="predicted"/>
<dbReference type="PROSITE" id="PS50109">
    <property type="entry name" value="HIS_KIN"/>
    <property type="match status" value="1"/>
</dbReference>
<dbReference type="SUPFAM" id="SSF55874">
    <property type="entry name" value="ATPase domain of HSP90 chaperone/DNA topoisomerase II/histidine kinase"/>
    <property type="match status" value="1"/>
</dbReference>
<dbReference type="SUPFAM" id="SSF47226">
    <property type="entry name" value="Histidine-containing phosphotransfer domain, HPT domain"/>
    <property type="match status" value="1"/>
</dbReference>
<dbReference type="NCBIfam" id="TIGR02956">
    <property type="entry name" value="TMAO_torS"/>
    <property type="match status" value="1"/>
</dbReference>
<sequence>MRLAKASIGRKLMLSFSAMALLVLMSALIGVFGFSLVAKTERDVVNSAIPSMLEARQVSELSSRIIASVQTLTNAKTEQERKQSGKELFDQLDSLLGHIKQLGADSFDSELLTRLESHVQNVIDALAQLGITVERKLYIADDLDIRVEEMRQLTQQLEELTRTQVLNTSTIAVANITHIYDLLQANKTQQVYQALDALIEVDLDLSERLHELHLLAFKMLNHIEEIRTATNVERIEQIQSEFLHNLSIMQRRVQVVEDPTRSKQMLALVNDLQKRTVVFDVLQQRYQNEQAALTLMQNTLRQLSELNTTVNRLVDDSNQTTTNAVEALSSTLNLAQLSLTILTLIGFLVAVLIMWKVVYLSVVKRLAQYSSALLSIAQGQLQVELTVKGSDELAQMGKAIITARNTANALKEVAQAEVKAKRELQEHKEHLEEVVTERTQQLQQANVKLNAEVLNHTKARNQAEQANRAKSAFLATMSHEIRTPMNGVLGTARLLQDTPLTSQQSHYVDVINRSGSTLLAILNDVLDYSKIEAGHLEIRPTNFNLHRMVEDIYQLMEGRAQQKTLEFTKQIESEVTPFWFGDVTRLSQILTNLVGNAIKFTDQGYVDIYVSIDADYSEKVIFEVADSGIGIREDEQENLFEAFTQATGGVGHKGGTGLGLAISKRIVEAMGGELHMESESGKGSRFWFSVPLKHGEAITVQPTQSTSSVHAKVLLVEDNPVNSMVAEGFLVHMGHEVLTAKDGAEAQVLFAQQQFDIALLDINLPDCNGVDLLAQLKCLEVNRAEHKSTPMIAVSAHVFNEEVEQYLTAGFDGYLPKPIVKEDLEQIIQRSLEGKPLPLTQDSNPSNHVEAKCTVIDNRIVLADIDVLGHEKMQQIVELFASSASEALLELQHHADNGEQIKLIVHKLKGSAGSLGLDALFDACLEIEKNSAPEKVYQMQRVKLEKVVALSVQALRALFNVE</sequence>
<evidence type="ECO:0000313" key="26">
    <source>
        <dbReference type="EMBL" id="WGK83769.1"/>
    </source>
</evidence>
<evidence type="ECO:0000256" key="21">
    <source>
        <dbReference type="SAM" id="Phobius"/>
    </source>
</evidence>
<feature type="domain" description="HAMP" evidence="24">
    <location>
        <begin position="360"/>
        <end position="412"/>
    </location>
</feature>
<evidence type="ECO:0000259" key="23">
    <source>
        <dbReference type="PROSITE" id="PS50110"/>
    </source>
</evidence>
<dbReference type="InterPro" id="IPR014302">
    <property type="entry name" value="Sig_transdc_His_kinase_TorS"/>
</dbReference>
<evidence type="ECO:0000256" key="11">
    <source>
        <dbReference type="ARBA" id="ARBA00022801"/>
    </source>
</evidence>
<evidence type="ECO:0000256" key="16">
    <source>
        <dbReference type="ARBA" id="ARBA00064003"/>
    </source>
</evidence>
<dbReference type="CDD" id="cd16922">
    <property type="entry name" value="HATPase_EvgS-ArcB-TorS-like"/>
    <property type="match status" value="1"/>
</dbReference>
<keyword evidence="11" id="KW-0378">Hydrolase</keyword>
<keyword evidence="20" id="KW-0175">Coiled coil</keyword>
<dbReference type="PRINTS" id="PR00344">
    <property type="entry name" value="BCTRLSENSOR"/>
</dbReference>
<evidence type="ECO:0000256" key="9">
    <source>
        <dbReference type="ARBA" id="ARBA00022741"/>
    </source>
</evidence>
<dbReference type="InterPro" id="IPR005467">
    <property type="entry name" value="His_kinase_dom"/>
</dbReference>
<dbReference type="InterPro" id="IPR038188">
    <property type="entry name" value="TorS_sensor_sf"/>
</dbReference>
<dbReference type="FunFam" id="3.30.565.10:FF:000010">
    <property type="entry name" value="Sensor histidine kinase RcsC"/>
    <property type="match status" value="1"/>
</dbReference>
<dbReference type="Pfam" id="PF21689">
    <property type="entry name" value="TorS_sensor_domain"/>
    <property type="match status" value="1"/>
</dbReference>
<dbReference type="CDD" id="cd06225">
    <property type="entry name" value="HAMP"/>
    <property type="match status" value="1"/>
</dbReference>
<dbReference type="InterPro" id="IPR036641">
    <property type="entry name" value="HPT_dom_sf"/>
</dbReference>
<feature type="transmembrane region" description="Helical" evidence="21">
    <location>
        <begin position="12"/>
        <end position="37"/>
    </location>
</feature>
<dbReference type="SUPFAM" id="SSF52172">
    <property type="entry name" value="CheY-like"/>
    <property type="match status" value="1"/>
</dbReference>
<evidence type="ECO:0000259" key="25">
    <source>
        <dbReference type="PROSITE" id="PS50894"/>
    </source>
</evidence>
<keyword evidence="15 21" id="KW-0472">Membrane</keyword>
<feature type="transmembrane region" description="Helical" evidence="21">
    <location>
        <begin position="334"/>
        <end position="355"/>
    </location>
</feature>
<keyword evidence="10 26" id="KW-0418">Kinase</keyword>
<dbReference type="FunFam" id="1.10.287.130:FF:000002">
    <property type="entry name" value="Two-component osmosensing histidine kinase"/>
    <property type="match status" value="1"/>
</dbReference>
<dbReference type="Proteomes" id="UP001239257">
    <property type="component" value="Chromosome 2"/>
</dbReference>
<dbReference type="Gene3D" id="3.30.565.10">
    <property type="entry name" value="Histidine kinase-like ATPase, C-terminal domain"/>
    <property type="match status" value="1"/>
</dbReference>
<dbReference type="EMBL" id="CP118710">
    <property type="protein sequence ID" value="WGK83769.1"/>
    <property type="molecule type" value="Genomic_DNA"/>
</dbReference>
<dbReference type="InterPro" id="IPR003660">
    <property type="entry name" value="HAMP_dom"/>
</dbReference>
<evidence type="ECO:0000256" key="1">
    <source>
        <dbReference type="ARBA" id="ARBA00000085"/>
    </source>
</evidence>
<dbReference type="GO" id="GO:0000155">
    <property type="term" value="F:phosphorelay sensor kinase activity"/>
    <property type="evidence" value="ECO:0007669"/>
    <property type="project" value="InterPro"/>
</dbReference>
<dbReference type="SMART" id="SM00304">
    <property type="entry name" value="HAMP"/>
    <property type="match status" value="1"/>
</dbReference>
<dbReference type="RefSeq" id="WP_301067567.1">
    <property type="nucleotide sequence ID" value="NZ_CP118710.1"/>
</dbReference>
<dbReference type="PANTHER" id="PTHR43047:SF69">
    <property type="entry name" value="HISTIDINE KINASE CONTAINING CHEY-HOMOLOGOUS RECEIVER DOMAIN-RELATED"/>
    <property type="match status" value="1"/>
</dbReference>
<dbReference type="Gene3D" id="1.20.120.160">
    <property type="entry name" value="HPT domain"/>
    <property type="match status" value="1"/>
</dbReference>
<keyword evidence="13 21" id="KW-1133">Transmembrane helix</keyword>
<evidence type="ECO:0000256" key="8">
    <source>
        <dbReference type="ARBA" id="ARBA00022692"/>
    </source>
</evidence>
<dbReference type="PROSITE" id="PS50894">
    <property type="entry name" value="HPT"/>
    <property type="match status" value="1"/>
</dbReference>
<gene>
    <name evidence="26" type="primary">torS</name>
    <name evidence="26" type="ORF">PYE51_15285</name>
</gene>
<comment type="subcellular location">
    <subcellularLocation>
        <location evidence="2">Cell inner membrane</location>
        <topology evidence="2">Multi-pass membrane protein</topology>
    </subcellularLocation>
</comment>
<dbReference type="PROSITE" id="PS50110">
    <property type="entry name" value="RESPONSE_REGULATORY"/>
    <property type="match status" value="1"/>
</dbReference>
<evidence type="ECO:0000256" key="5">
    <source>
        <dbReference type="ARBA" id="ARBA00022519"/>
    </source>
</evidence>
<dbReference type="Gene3D" id="1.10.287.130">
    <property type="match status" value="1"/>
</dbReference>
<keyword evidence="6 19" id="KW-0597">Phosphoprotein</keyword>
<dbReference type="AlphaFoldDB" id="A0AAX3UA70"/>
<evidence type="ECO:0000256" key="15">
    <source>
        <dbReference type="ARBA" id="ARBA00023136"/>
    </source>
</evidence>
<dbReference type="InterPro" id="IPR004358">
    <property type="entry name" value="Sig_transdc_His_kin-like_C"/>
</dbReference>
<dbReference type="Pfam" id="PF00512">
    <property type="entry name" value="HisKA"/>
    <property type="match status" value="1"/>
</dbReference>
<evidence type="ECO:0000256" key="4">
    <source>
        <dbReference type="ARBA" id="ARBA00022475"/>
    </source>
</evidence>
<dbReference type="Pfam" id="PF00672">
    <property type="entry name" value="HAMP"/>
    <property type="match status" value="1"/>
</dbReference>
<evidence type="ECO:0000256" key="17">
    <source>
        <dbReference type="ARBA" id="ARBA00068150"/>
    </source>
</evidence>
<dbReference type="GO" id="GO:0005524">
    <property type="term" value="F:ATP binding"/>
    <property type="evidence" value="ECO:0007669"/>
    <property type="project" value="UniProtKB-KW"/>
</dbReference>
<feature type="domain" description="Histidine kinase" evidence="22">
    <location>
        <begin position="476"/>
        <end position="694"/>
    </location>
</feature>
<dbReference type="Pfam" id="PF02518">
    <property type="entry name" value="HATPase_c"/>
    <property type="match status" value="1"/>
</dbReference>
<dbReference type="SUPFAM" id="SSF47384">
    <property type="entry name" value="Homodimeric domain of signal transducing histidine kinase"/>
    <property type="match status" value="1"/>
</dbReference>
<dbReference type="CDD" id="cd00082">
    <property type="entry name" value="HisKA"/>
    <property type="match status" value="1"/>
</dbReference>
<dbReference type="CDD" id="cd17546">
    <property type="entry name" value="REC_hyHK_CKI1_RcsC-like"/>
    <property type="match status" value="1"/>
</dbReference>
<dbReference type="GO" id="GO:0009927">
    <property type="term" value="F:histidine phosphotransfer kinase activity"/>
    <property type="evidence" value="ECO:0007669"/>
    <property type="project" value="TreeGrafter"/>
</dbReference>
<evidence type="ECO:0000256" key="18">
    <source>
        <dbReference type="PROSITE-ProRule" id="PRU00110"/>
    </source>
</evidence>
<keyword evidence="7 26" id="KW-0808">Transferase</keyword>
<dbReference type="EC" id="2.7.13.3" evidence="3"/>
<dbReference type="InterPro" id="IPR003594">
    <property type="entry name" value="HATPase_dom"/>
</dbReference>
<reference evidence="26" key="1">
    <citation type="submission" date="2022-02" db="EMBL/GenBank/DDBJ databases">
        <title>Emergence and expansion in Europe of a Vibrio aestuarianus clonal complex pathogenic for oysters.</title>
        <authorList>
            <person name="Mesnil A."/>
            <person name="Travers M.-A."/>
        </authorList>
    </citation>
    <scope>NUCLEOTIDE SEQUENCE</scope>
    <source>
        <strain evidence="26">U29</strain>
    </source>
</reference>
<dbReference type="Gene3D" id="6.10.340.10">
    <property type="match status" value="1"/>
</dbReference>
<feature type="coiled-coil region" evidence="20">
    <location>
        <begin position="286"/>
        <end position="316"/>
    </location>
</feature>